<dbReference type="InterPro" id="IPR007325">
    <property type="entry name" value="KFase/CYL"/>
</dbReference>
<dbReference type="SUPFAM" id="SSF102198">
    <property type="entry name" value="Putative cyclase"/>
    <property type="match status" value="1"/>
</dbReference>
<dbReference type="InterPro" id="IPR037175">
    <property type="entry name" value="KFase_sf"/>
</dbReference>
<dbReference type="Pfam" id="PF04199">
    <property type="entry name" value="Cyclase"/>
    <property type="match status" value="1"/>
</dbReference>
<dbReference type="AlphaFoldDB" id="C3YR98"/>
<evidence type="ECO:0000313" key="3">
    <source>
        <dbReference type="EMBL" id="EEN57095.1"/>
    </source>
</evidence>
<name>C3YR98_BRAFL</name>
<comment type="similarity">
    <text evidence="1">Belongs to the Cyclase 1 superfamily.</text>
</comment>
<dbReference type="Gene3D" id="3.50.30.50">
    <property type="entry name" value="Putative cyclase"/>
    <property type="match status" value="2"/>
</dbReference>
<gene>
    <name evidence="3" type="ORF">BRAFLDRAFT_75518</name>
</gene>
<protein>
    <recommendedName>
        <fullName evidence="4">Cyclase</fullName>
    </recommendedName>
</protein>
<sequence length="249" mass="27675">MKVILYSTLVVLAVILRDVCRAALLGNPQVIDMTYTLDDTTVNWPKRKPFRLTDTYRGYHSKGFWYESSSYEGFEHSGTHVDAPAHFCKDKWRMDAVPLDRLMGPAVVLDVSNKTKNNADYTVTAQDFQDWEEKNGRIPDGAIVLVRTGWGQYWPNKHQFLGTDTTDTSLLHFPGIDPEGARWLNFIAHQILCEADIIGLENVANMDKLPPTGATVYALPLKIGEGSGGPARIIGIINNPEGGGGRDEL</sequence>
<dbReference type="STRING" id="7739.C3YR98"/>
<reference evidence="3" key="1">
    <citation type="journal article" date="2008" name="Nature">
        <title>The amphioxus genome and the evolution of the chordate karyotype.</title>
        <authorList>
            <consortium name="US DOE Joint Genome Institute (JGI-PGF)"/>
            <person name="Putnam N.H."/>
            <person name="Butts T."/>
            <person name="Ferrier D.E.K."/>
            <person name="Furlong R.F."/>
            <person name="Hellsten U."/>
            <person name="Kawashima T."/>
            <person name="Robinson-Rechavi M."/>
            <person name="Shoguchi E."/>
            <person name="Terry A."/>
            <person name="Yu J.-K."/>
            <person name="Benito-Gutierrez E.L."/>
            <person name="Dubchak I."/>
            <person name="Garcia-Fernandez J."/>
            <person name="Gibson-Brown J.J."/>
            <person name="Grigoriev I.V."/>
            <person name="Horton A.C."/>
            <person name="de Jong P.J."/>
            <person name="Jurka J."/>
            <person name="Kapitonov V.V."/>
            <person name="Kohara Y."/>
            <person name="Kuroki Y."/>
            <person name="Lindquist E."/>
            <person name="Lucas S."/>
            <person name="Osoegawa K."/>
            <person name="Pennacchio L.A."/>
            <person name="Salamov A.A."/>
            <person name="Satou Y."/>
            <person name="Sauka-Spengler T."/>
            <person name="Schmutz J."/>
            <person name="Shin-I T."/>
            <person name="Toyoda A."/>
            <person name="Bronner-Fraser M."/>
            <person name="Fujiyama A."/>
            <person name="Holland L.Z."/>
            <person name="Holland P.W.H."/>
            <person name="Satoh N."/>
            <person name="Rokhsar D.S."/>
        </authorList>
    </citation>
    <scope>NUCLEOTIDE SEQUENCE [LARGE SCALE GENOMIC DNA]</scope>
    <source>
        <strain evidence="3">S238N-H82</strain>
        <tissue evidence="3">Testes</tissue>
    </source>
</reference>
<dbReference type="PANTHER" id="PTHR43564">
    <property type="entry name" value="KYNURENINE FORMAMIDASE-LIKE PROTEIN"/>
    <property type="match status" value="1"/>
</dbReference>
<dbReference type="InParanoid" id="C3YR98"/>
<accession>C3YR98</accession>
<organism>
    <name type="scientific">Branchiostoma floridae</name>
    <name type="common">Florida lancelet</name>
    <name type="synonym">Amphioxus</name>
    <dbReference type="NCBI Taxonomy" id="7739"/>
    <lineage>
        <taxon>Eukaryota</taxon>
        <taxon>Metazoa</taxon>
        <taxon>Chordata</taxon>
        <taxon>Cephalochordata</taxon>
        <taxon>Leptocardii</taxon>
        <taxon>Amphioxiformes</taxon>
        <taxon>Branchiostomatidae</taxon>
        <taxon>Branchiostoma</taxon>
    </lineage>
</organism>
<dbReference type="EMBL" id="GG666547">
    <property type="protein sequence ID" value="EEN57095.1"/>
    <property type="molecule type" value="Genomic_DNA"/>
</dbReference>
<proteinExistence type="inferred from homology"/>
<evidence type="ECO:0008006" key="4">
    <source>
        <dbReference type="Google" id="ProtNLM"/>
    </source>
</evidence>
<evidence type="ECO:0000256" key="1">
    <source>
        <dbReference type="ARBA" id="ARBA00007865"/>
    </source>
</evidence>
<feature type="signal peptide" evidence="2">
    <location>
        <begin position="1"/>
        <end position="22"/>
    </location>
</feature>
<dbReference type="PANTHER" id="PTHR43564:SF2">
    <property type="entry name" value="BLR6059 PROTEIN"/>
    <property type="match status" value="1"/>
</dbReference>
<dbReference type="GO" id="GO:0019441">
    <property type="term" value="P:L-tryptophan catabolic process to kynurenine"/>
    <property type="evidence" value="ECO:0007669"/>
    <property type="project" value="InterPro"/>
</dbReference>
<evidence type="ECO:0000256" key="2">
    <source>
        <dbReference type="SAM" id="SignalP"/>
    </source>
</evidence>
<dbReference type="GO" id="GO:0004061">
    <property type="term" value="F:arylformamidase activity"/>
    <property type="evidence" value="ECO:0007669"/>
    <property type="project" value="InterPro"/>
</dbReference>
<dbReference type="eggNOG" id="ENOG502S2TT">
    <property type="taxonomic scope" value="Eukaryota"/>
</dbReference>
<feature type="chain" id="PRO_5002935552" description="Cyclase" evidence="2">
    <location>
        <begin position="23"/>
        <end position="249"/>
    </location>
</feature>
<keyword evidence="2" id="KW-0732">Signal</keyword>